<protein>
    <submittedName>
        <fullName evidence="1">Uncharacterized protein</fullName>
    </submittedName>
</protein>
<dbReference type="RefSeq" id="XP_001592552.1">
    <property type="nucleotide sequence ID" value="XM_001592502.1"/>
</dbReference>
<dbReference type="Proteomes" id="UP000001312">
    <property type="component" value="Unassembled WGS sequence"/>
</dbReference>
<dbReference type="KEGG" id="ssl:SS1G_06793"/>
<sequence>MRIVFMDGPPLTLIARYEKFRTESKTPNLVIRTKLSENPIDHFTYPNPTQTKRISYILHHRKVAEY</sequence>
<accession>A7EN94</accession>
<evidence type="ECO:0000313" key="2">
    <source>
        <dbReference type="Proteomes" id="UP000001312"/>
    </source>
</evidence>
<proteinExistence type="predicted"/>
<organism evidence="1 2">
    <name type="scientific">Sclerotinia sclerotiorum (strain ATCC 18683 / 1980 / Ss-1)</name>
    <name type="common">White mold</name>
    <name type="synonym">Whetzelinia sclerotiorum</name>
    <dbReference type="NCBI Taxonomy" id="665079"/>
    <lineage>
        <taxon>Eukaryota</taxon>
        <taxon>Fungi</taxon>
        <taxon>Dikarya</taxon>
        <taxon>Ascomycota</taxon>
        <taxon>Pezizomycotina</taxon>
        <taxon>Leotiomycetes</taxon>
        <taxon>Helotiales</taxon>
        <taxon>Sclerotiniaceae</taxon>
        <taxon>Sclerotinia</taxon>
    </lineage>
</organism>
<dbReference type="AlphaFoldDB" id="A7EN94"/>
<dbReference type="InParanoid" id="A7EN94"/>
<reference evidence="2" key="1">
    <citation type="journal article" date="2011" name="PLoS Genet.">
        <title>Genomic analysis of the necrotrophic fungal pathogens Sclerotinia sclerotiorum and Botrytis cinerea.</title>
        <authorList>
            <person name="Amselem J."/>
            <person name="Cuomo C.A."/>
            <person name="van Kan J.A."/>
            <person name="Viaud M."/>
            <person name="Benito E.P."/>
            <person name="Couloux A."/>
            <person name="Coutinho P.M."/>
            <person name="de Vries R.P."/>
            <person name="Dyer P.S."/>
            <person name="Fillinger S."/>
            <person name="Fournier E."/>
            <person name="Gout L."/>
            <person name="Hahn M."/>
            <person name="Kohn L."/>
            <person name="Lapalu N."/>
            <person name="Plummer K.M."/>
            <person name="Pradier J.M."/>
            <person name="Quevillon E."/>
            <person name="Sharon A."/>
            <person name="Simon A."/>
            <person name="ten Have A."/>
            <person name="Tudzynski B."/>
            <person name="Tudzynski P."/>
            <person name="Wincker P."/>
            <person name="Andrew M."/>
            <person name="Anthouard V."/>
            <person name="Beever R.E."/>
            <person name="Beffa R."/>
            <person name="Benoit I."/>
            <person name="Bouzid O."/>
            <person name="Brault B."/>
            <person name="Chen Z."/>
            <person name="Choquer M."/>
            <person name="Collemare J."/>
            <person name="Cotton P."/>
            <person name="Danchin E.G."/>
            <person name="Da Silva C."/>
            <person name="Gautier A."/>
            <person name="Giraud C."/>
            <person name="Giraud T."/>
            <person name="Gonzalez C."/>
            <person name="Grossetete S."/>
            <person name="Guldener U."/>
            <person name="Henrissat B."/>
            <person name="Howlett B.J."/>
            <person name="Kodira C."/>
            <person name="Kretschmer M."/>
            <person name="Lappartient A."/>
            <person name="Leroch M."/>
            <person name="Levis C."/>
            <person name="Mauceli E."/>
            <person name="Neuveglise C."/>
            <person name="Oeser B."/>
            <person name="Pearson M."/>
            <person name="Poulain J."/>
            <person name="Poussereau N."/>
            <person name="Quesneville H."/>
            <person name="Rascle C."/>
            <person name="Schumacher J."/>
            <person name="Segurens B."/>
            <person name="Sexton A."/>
            <person name="Silva E."/>
            <person name="Sirven C."/>
            <person name="Soanes D.M."/>
            <person name="Talbot N.J."/>
            <person name="Templeton M."/>
            <person name="Yandava C."/>
            <person name="Yarden O."/>
            <person name="Zeng Q."/>
            <person name="Rollins J.A."/>
            <person name="Lebrun M.H."/>
            <person name="Dickman M."/>
        </authorList>
    </citation>
    <scope>NUCLEOTIDE SEQUENCE [LARGE SCALE GENOMIC DNA]</scope>
    <source>
        <strain evidence="2">ATCC 18683 / 1980 / Ss-1</strain>
    </source>
</reference>
<keyword evidence="2" id="KW-1185">Reference proteome</keyword>
<dbReference type="GeneID" id="5488417"/>
<name>A7EN94_SCLS1</name>
<dbReference type="EMBL" id="CH476628">
    <property type="protein sequence ID" value="EDO04310.1"/>
    <property type="molecule type" value="Genomic_DNA"/>
</dbReference>
<evidence type="ECO:0000313" key="1">
    <source>
        <dbReference type="EMBL" id="EDO04310.1"/>
    </source>
</evidence>
<gene>
    <name evidence="1" type="ORF">SS1G_06793</name>
</gene>